<evidence type="ECO:0000313" key="1">
    <source>
        <dbReference type="EMBL" id="TLQ42670.1"/>
    </source>
</evidence>
<comment type="caution">
    <text evidence="1">The sequence shown here is derived from an EMBL/GenBank/DDBJ whole genome shotgun (WGS) entry which is preliminary data.</text>
</comment>
<accession>A0A5R9DYJ6</accession>
<evidence type="ECO:0008006" key="3">
    <source>
        <dbReference type="Google" id="ProtNLM"/>
    </source>
</evidence>
<organism evidence="1 2">
    <name type="scientific">Streptomyces marianii</name>
    <dbReference type="NCBI Taxonomy" id="1817406"/>
    <lineage>
        <taxon>Bacteria</taxon>
        <taxon>Bacillati</taxon>
        <taxon>Actinomycetota</taxon>
        <taxon>Actinomycetes</taxon>
        <taxon>Kitasatosporales</taxon>
        <taxon>Streptomycetaceae</taxon>
        <taxon>Streptomyces</taxon>
    </lineage>
</organism>
<dbReference type="Proteomes" id="UP000305921">
    <property type="component" value="Unassembled WGS sequence"/>
</dbReference>
<dbReference type="InterPro" id="IPR023375">
    <property type="entry name" value="ADC_dom_sf"/>
</dbReference>
<protein>
    <recommendedName>
        <fullName evidence="3">Acetoacetate decarboxylase</fullName>
    </recommendedName>
</protein>
<dbReference type="AlphaFoldDB" id="A0A5R9DYJ6"/>
<proteinExistence type="predicted"/>
<evidence type="ECO:0000313" key="2">
    <source>
        <dbReference type="Proteomes" id="UP000305921"/>
    </source>
</evidence>
<sequence length="289" mass="32078">MTAHWNRLPPVHTDFRLPFQIGALHHIGLDFLVDPDPVRRRLESENSDLDVTLFDSKACISMNYQLYFAQFAGGGSLTQEIELNIIAHPKASSTFLPDLCYRQFAEGQDQTKLNGCWRIQVVCDSPLAIKAGKELFGEPKRPAWFETVMPSPNAAPSGTWRVTCKRAGLENGQKIVPSDKTMFSFEIDLTEVTPMPVSMAPITMYGRSPSNDNGGRTIAAPFNVCQPYLLYPLAPEDEDRYQVSVIEHESGIGADLGSLVGDAKPVSAWAYQSPPVASQHRPYYARTTE</sequence>
<reference evidence="1 2" key="1">
    <citation type="submission" date="2019-05" db="EMBL/GenBank/DDBJ databases">
        <title>Streptomyces marianii sp. nov., a novel marine actinomycete from southern coast of India.</title>
        <authorList>
            <person name="Iniyan A.M."/>
            <person name="Wink J."/>
            <person name="Ramprasad E."/>
            <person name="Ramana C.V."/>
            <person name="Bunk B."/>
            <person name="Sproer C."/>
            <person name="Joseph F.-J.R.S."/>
            <person name="Vincent S.G.P."/>
        </authorList>
    </citation>
    <scope>NUCLEOTIDE SEQUENCE [LARGE SCALE GENOMIC DNA]</scope>
    <source>
        <strain evidence="1 2">ICN19</strain>
    </source>
</reference>
<dbReference type="RefSeq" id="WP_138052078.1">
    <property type="nucleotide sequence ID" value="NZ_VAWE01000001.1"/>
</dbReference>
<dbReference type="SUPFAM" id="SSF160104">
    <property type="entry name" value="Acetoacetate decarboxylase-like"/>
    <property type="match status" value="1"/>
</dbReference>
<dbReference type="OrthoDB" id="3423940at2"/>
<dbReference type="EMBL" id="VAWE01000001">
    <property type="protein sequence ID" value="TLQ42670.1"/>
    <property type="molecule type" value="Genomic_DNA"/>
</dbReference>
<keyword evidence="2" id="KW-1185">Reference proteome</keyword>
<gene>
    <name evidence="1" type="ORF">FEF34_05320</name>
</gene>
<name>A0A5R9DYJ6_9ACTN</name>